<dbReference type="GO" id="GO:0008237">
    <property type="term" value="F:metallopeptidase activity"/>
    <property type="evidence" value="ECO:0007669"/>
    <property type="project" value="InterPro"/>
</dbReference>
<accession>A0A317C5A2</accession>
<dbReference type="AlphaFoldDB" id="A0A317C5A2"/>
<proteinExistence type="predicted"/>
<dbReference type="EMBL" id="QGKM01000084">
    <property type="protein sequence ID" value="PWQ92543.1"/>
    <property type="molecule type" value="Genomic_DNA"/>
</dbReference>
<dbReference type="GO" id="GO:0005829">
    <property type="term" value="C:cytosol"/>
    <property type="evidence" value="ECO:0007669"/>
    <property type="project" value="TreeGrafter"/>
</dbReference>
<dbReference type="PANTHER" id="PTHR30164">
    <property type="entry name" value="MTFA PEPTIDASE"/>
    <property type="match status" value="1"/>
</dbReference>
<dbReference type="InterPro" id="IPR024079">
    <property type="entry name" value="MetalloPept_cat_dom_sf"/>
</dbReference>
<dbReference type="Proteomes" id="UP000245539">
    <property type="component" value="Unassembled WGS sequence"/>
</dbReference>
<keyword evidence="2" id="KW-1185">Reference proteome</keyword>
<comment type="caution">
    <text evidence="1">The sequence shown here is derived from an EMBL/GenBank/DDBJ whole genome shotgun (WGS) entry which is preliminary data.</text>
</comment>
<dbReference type="Gene3D" id="3.40.390.10">
    <property type="entry name" value="Collagenase (Catalytic Domain)"/>
    <property type="match status" value="1"/>
</dbReference>
<organism evidence="1 2">
    <name type="scientific">Leucothrix pacifica</name>
    <dbReference type="NCBI Taxonomy" id="1247513"/>
    <lineage>
        <taxon>Bacteria</taxon>
        <taxon>Pseudomonadati</taxon>
        <taxon>Pseudomonadota</taxon>
        <taxon>Gammaproteobacteria</taxon>
        <taxon>Thiotrichales</taxon>
        <taxon>Thiotrichaceae</taxon>
        <taxon>Leucothrix</taxon>
    </lineage>
</organism>
<dbReference type="SUPFAM" id="SSF55486">
    <property type="entry name" value="Metalloproteases ('zincins'), catalytic domain"/>
    <property type="match status" value="1"/>
</dbReference>
<evidence type="ECO:0000313" key="1">
    <source>
        <dbReference type="EMBL" id="PWQ92543.1"/>
    </source>
</evidence>
<dbReference type="InterPro" id="IPR010384">
    <property type="entry name" value="MtfA_fam"/>
</dbReference>
<dbReference type="GO" id="GO:0004177">
    <property type="term" value="F:aminopeptidase activity"/>
    <property type="evidence" value="ECO:0007669"/>
    <property type="project" value="TreeGrafter"/>
</dbReference>
<gene>
    <name evidence="1" type="ORF">DKW60_20685</name>
</gene>
<name>A0A317C5A2_9GAMM</name>
<protein>
    <submittedName>
        <fullName evidence="1">Uncharacterized protein</fullName>
    </submittedName>
</protein>
<evidence type="ECO:0000313" key="2">
    <source>
        <dbReference type="Proteomes" id="UP000245539"/>
    </source>
</evidence>
<reference evidence="1 2" key="1">
    <citation type="submission" date="2018-05" db="EMBL/GenBank/DDBJ databases">
        <title>Leucothrix arctica sp. nov., isolated from Arctic seawater.</title>
        <authorList>
            <person name="Choi A."/>
            <person name="Baek K."/>
        </authorList>
    </citation>
    <scope>NUCLEOTIDE SEQUENCE [LARGE SCALE GENOMIC DNA]</scope>
    <source>
        <strain evidence="1 2">JCM 18388</strain>
    </source>
</reference>
<sequence length="70" mass="8130">MFTDEFQRLQQAAYRGDETLIDQYGATEPAEFFAVVTETFFEQPAQMASQHAALFAELKGYYKVDPRDWL</sequence>
<dbReference type="Pfam" id="PF06167">
    <property type="entry name" value="Peptidase_M90"/>
    <property type="match status" value="1"/>
</dbReference>
<dbReference type="PANTHER" id="PTHR30164:SF2">
    <property type="entry name" value="PROTEIN MTFA"/>
    <property type="match status" value="1"/>
</dbReference>